<evidence type="ECO:0000313" key="11">
    <source>
        <dbReference type="EMBL" id="KAK8839017.1"/>
    </source>
</evidence>
<evidence type="ECO:0000256" key="7">
    <source>
        <dbReference type="ARBA" id="ARBA00048336"/>
    </source>
</evidence>
<proteinExistence type="inferred from homology"/>
<comment type="catalytic activity">
    <reaction evidence="7 8">
        <text>O-phospho-L-threonyl-[protein] + H2O = L-threonyl-[protein] + phosphate</text>
        <dbReference type="Rhea" id="RHEA:47004"/>
        <dbReference type="Rhea" id="RHEA-COMP:11060"/>
        <dbReference type="Rhea" id="RHEA-COMP:11605"/>
        <dbReference type="ChEBI" id="CHEBI:15377"/>
        <dbReference type="ChEBI" id="CHEBI:30013"/>
        <dbReference type="ChEBI" id="CHEBI:43474"/>
        <dbReference type="ChEBI" id="CHEBI:61977"/>
        <dbReference type="EC" id="3.1.3.16"/>
    </reaction>
</comment>
<sequence length="684" mass="76621">MNFLNGSNESIEKIGTEELKLPSFDEVILESLCNSAIDILKQKNQTLLRIPSPSIVIGDIHGNFHDLIRIMNSIADIFSNSVVFLGDYVDRGNYQIETITLLLALRIEYPNNIFLLRGNHEFTAVNSYGGFKKEILESGYSETLFNKFNEVFSWFPIAAIINEHIFCVHGGLSPFFHEVKQIETEFKLPIKYIYTTEVAAQKRKHRLSDSSDEQIARLNEQANFITLKPNINSNTGPLNSPFKKHRNSDITNPKVLQMSINTQIRSSLEPAKIPPFPSQRTSSDSKPLFTKKLPPLASLDIPDPQILSSTNSPNTSNIPQPSSPFSNSPPIVSPLRSPPLQDLPPQNVIFSNSPPKSSQLQNVQFSNSPPKNLPLQNVQFSNSPPKSSPLQNVQLSNSPPKNSPLQNLDPSNVALGGVRSIPALPQKVNSPIKSMPNYIAQMNVAINMPCPPTKTTSMRLSQSPTAINMPSPPTKINSFTISPIKSNFTPKLQQQSDCIMEDDCENDLEYYFNNTKLLTDIMWSDPTNSTELFLPNNRGSGCYFGFVVTNHFLQKNNMKMIVRGHESTKKGIETSHEKKVITVYSSSSMKQGGFAACIIFEPDDSYKCYRLKPINLIQRSDAKFYTPVFKSYHIIESLSVNSFPRLMSQGKVFSNKYTRKTARVSQPALFNGKQDNTEMNSNDQ</sequence>
<dbReference type="PANTHER" id="PTHR11668">
    <property type="entry name" value="SERINE/THREONINE PROTEIN PHOSPHATASE"/>
    <property type="match status" value="1"/>
</dbReference>
<keyword evidence="5" id="KW-0464">Manganese</keyword>
<dbReference type="Pfam" id="PF00149">
    <property type="entry name" value="Metallophos"/>
    <property type="match status" value="1"/>
</dbReference>
<dbReference type="Gene3D" id="3.60.21.10">
    <property type="match status" value="2"/>
</dbReference>
<keyword evidence="2" id="KW-0479">Metal-binding</keyword>
<evidence type="ECO:0000256" key="4">
    <source>
        <dbReference type="ARBA" id="ARBA00022912"/>
    </source>
</evidence>
<feature type="compositionally biased region" description="Low complexity" evidence="9">
    <location>
        <begin position="308"/>
        <end position="334"/>
    </location>
</feature>
<dbReference type="InterPro" id="IPR050341">
    <property type="entry name" value="PP1_catalytic_subunit"/>
</dbReference>
<dbReference type="EMBL" id="JAPFFF010000053">
    <property type="protein sequence ID" value="KAK8839017.1"/>
    <property type="molecule type" value="Genomic_DNA"/>
</dbReference>
<evidence type="ECO:0000259" key="10">
    <source>
        <dbReference type="PROSITE" id="PS00125"/>
    </source>
</evidence>
<dbReference type="CDD" id="cd00144">
    <property type="entry name" value="MPP_PPP_family"/>
    <property type="match status" value="2"/>
</dbReference>
<dbReference type="EC" id="3.1.3.16" evidence="8"/>
<feature type="domain" description="Serine/threonine specific protein phosphatases" evidence="10">
    <location>
        <begin position="116"/>
        <end position="121"/>
    </location>
</feature>
<evidence type="ECO:0000256" key="3">
    <source>
        <dbReference type="ARBA" id="ARBA00022801"/>
    </source>
</evidence>
<evidence type="ECO:0000256" key="8">
    <source>
        <dbReference type="RuleBase" id="RU004273"/>
    </source>
</evidence>
<feature type="compositionally biased region" description="Polar residues" evidence="9">
    <location>
        <begin position="229"/>
        <end position="238"/>
    </location>
</feature>
<dbReference type="SMART" id="SM00156">
    <property type="entry name" value="PP2Ac"/>
    <property type="match status" value="1"/>
</dbReference>
<comment type="catalytic activity">
    <reaction evidence="6">
        <text>O-phospho-L-seryl-[protein] + H2O = L-seryl-[protein] + phosphate</text>
        <dbReference type="Rhea" id="RHEA:20629"/>
        <dbReference type="Rhea" id="RHEA-COMP:9863"/>
        <dbReference type="Rhea" id="RHEA-COMP:11604"/>
        <dbReference type="ChEBI" id="CHEBI:15377"/>
        <dbReference type="ChEBI" id="CHEBI:29999"/>
        <dbReference type="ChEBI" id="CHEBI:43474"/>
        <dbReference type="ChEBI" id="CHEBI:83421"/>
        <dbReference type="EC" id="3.1.3.16"/>
    </reaction>
</comment>
<accession>A0ABR2GYI9</accession>
<dbReference type="InterPro" id="IPR006186">
    <property type="entry name" value="Ser/Thr-sp_prot-phosphatase"/>
</dbReference>
<evidence type="ECO:0000256" key="6">
    <source>
        <dbReference type="ARBA" id="ARBA00047761"/>
    </source>
</evidence>
<comment type="cofactor">
    <cofactor evidence="1">
        <name>Mn(2+)</name>
        <dbReference type="ChEBI" id="CHEBI:29035"/>
    </cofactor>
</comment>
<comment type="caution">
    <text evidence="11">The sequence shown here is derived from an EMBL/GenBank/DDBJ whole genome shotgun (WGS) entry which is preliminary data.</text>
</comment>
<name>A0ABR2GYI9_9EUKA</name>
<dbReference type="InterPro" id="IPR004843">
    <property type="entry name" value="Calcineurin-like_PHP"/>
</dbReference>
<evidence type="ECO:0000256" key="1">
    <source>
        <dbReference type="ARBA" id="ARBA00001936"/>
    </source>
</evidence>
<feature type="region of interest" description="Disordered" evidence="9">
    <location>
        <begin position="229"/>
        <end position="252"/>
    </location>
</feature>
<reference evidence="11 12" key="1">
    <citation type="submission" date="2024-04" db="EMBL/GenBank/DDBJ databases">
        <title>Tritrichomonas musculus Genome.</title>
        <authorList>
            <person name="Alves-Ferreira E."/>
            <person name="Grigg M."/>
            <person name="Lorenzi H."/>
            <person name="Galac M."/>
        </authorList>
    </citation>
    <scope>NUCLEOTIDE SEQUENCE [LARGE SCALE GENOMIC DNA]</scope>
    <source>
        <strain evidence="11 12">EAF2021</strain>
    </source>
</reference>
<evidence type="ECO:0000256" key="2">
    <source>
        <dbReference type="ARBA" id="ARBA00022723"/>
    </source>
</evidence>
<evidence type="ECO:0000313" key="12">
    <source>
        <dbReference type="Proteomes" id="UP001470230"/>
    </source>
</evidence>
<dbReference type="PRINTS" id="PR00114">
    <property type="entry name" value="STPHPHTASE"/>
</dbReference>
<dbReference type="SUPFAM" id="SSF56300">
    <property type="entry name" value="Metallo-dependent phosphatases"/>
    <property type="match status" value="2"/>
</dbReference>
<comment type="similarity">
    <text evidence="8">Belongs to the PPP phosphatase family.</text>
</comment>
<dbReference type="PANTHER" id="PTHR11668:SF300">
    <property type="entry name" value="SERINE_THREONINE-PROTEIN PHOSPHATASE"/>
    <property type="match status" value="1"/>
</dbReference>
<dbReference type="Proteomes" id="UP001470230">
    <property type="component" value="Unassembled WGS sequence"/>
</dbReference>
<feature type="compositionally biased region" description="Polar residues" evidence="9">
    <location>
        <begin position="348"/>
        <end position="410"/>
    </location>
</feature>
<protein>
    <recommendedName>
        <fullName evidence="8">Serine/threonine-protein phosphatase</fullName>
        <ecNumber evidence="8">3.1.3.16</ecNumber>
    </recommendedName>
</protein>
<feature type="region of interest" description="Disordered" evidence="9">
    <location>
        <begin position="268"/>
        <end position="413"/>
    </location>
</feature>
<keyword evidence="12" id="KW-1185">Reference proteome</keyword>
<evidence type="ECO:0000256" key="5">
    <source>
        <dbReference type="ARBA" id="ARBA00023211"/>
    </source>
</evidence>
<organism evidence="11 12">
    <name type="scientific">Tritrichomonas musculus</name>
    <dbReference type="NCBI Taxonomy" id="1915356"/>
    <lineage>
        <taxon>Eukaryota</taxon>
        <taxon>Metamonada</taxon>
        <taxon>Parabasalia</taxon>
        <taxon>Tritrichomonadida</taxon>
        <taxon>Tritrichomonadidae</taxon>
        <taxon>Tritrichomonas</taxon>
    </lineage>
</organism>
<dbReference type="InterPro" id="IPR029052">
    <property type="entry name" value="Metallo-depent_PP-like"/>
</dbReference>
<dbReference type="PROSITE" id="PS00125">
    <property type="entry name" value="SER_THR_PHOSPHATASE"/>
    <property type="match status" value="1"/>
</dbReference>
<keyword evidence="3 8" id="KW-0378">Hydrolase</keyword>
<keyword evidence="4" id="KW-0904">Protein phosphatase</keyword>
<evidence type="ECO:0000256" key="9">
    <source>
        <dbReference type="SAM" id="MobiDB-lite"/>
    </source>
</evidence>
<gene>
    <name evidence="11" type="ORF">M9Y10_032483</name>
</gene>